<evidence type="ECO:0000313" key="6">
    <source>
        <dbReference type="EMBL" id="OSY42787.1"/>
    </source>
</evidence>
<dbReference type="SMART" id="SM00346">
    <property type="entry name" value="HTH_ICLR"/>
    <property type="match status" value="1"/>
</dbReference>
<dbReference type="InterPro" id="IPR036388">
    <property type="entry name" value="WH-like_DNA-bd_sf"/>
</dbReference>
<comment type="caution">
    <text evidence="6">The sequence shown here is derived from an EMBL/GenBank/DDBJ whole genome shotgun (WGS) entry which is preliminary data.</text>
</comment>
<evidence type="ECO:0000259" key="5">
    <source>
        <dbReference type="PROSITE" id="PS51078"/>
    </source>
</evidence>
<evidence type="ECO:0000313" key="7">
    <source>
        <dbReference type="Proteomes" id="UP000194360"/>
    </source>
</evidence>
<dbReference type="Pfam" id="PF01614">
    <property type="entry name" value="IclR_C"/>
    <property type="match status" value="1"/>
</dbReference>
<evidence type="ECO:0000259" key="4">
    <source>
        <dbReference type="PROSITE" id="PS51077"/>
    </source>
</evidence>
<keyword evidence="3" id="KW-0804">Transcription</keyword>
<dbReference type="PROSITE" id="PS51077">
    <property type="entry name" value="HTH_ICLR"/>
    <property type="match status" value="1"/>
</dbReference>
<dbReference type="InterPro" id="IPR050707">
    <property type="entry name" value="HTH_MetabolicPath_Reg"/>
</dbReference>
<dbReference type="Pfam" id="PF09339">
    <property type="entry name" value="HTH_IclR"/>
    <property type="match status" value="1"/>
</dbReference>
<dbReference type="InterPro" id="IPR014757">
    <property type="entry name" value="Tscrpt_reg_IclR_C"/>
</dbReference>
<dbReference type="RefSeq" id="WP_085911353.1">
    <property type="nucleotide sequence ID" value="NZ_AP018920.1"/>
</dbReference>
<dbReference type="InterPro" id="IPR029016">
    <property type="entry name" value="GAF-like_dom_sf"/>
</dbReference>
<proteinExistence type="predicted"/>
<dbReference type="STRING" id="2074.BG845_01028"/>
<dbReference type="OrthoDB" id="7274111at2"/>
<sequence>MKNKPTYGIESVDHALRLAMILQQEGPLRVTDAARRLGVARSTAHRLLSMLVYRDFAEQDEHRHYVSGPVLRAHPVTESLAGLRRVALPHLVRLTARTLETSNLLVIASDQARFVATEECDQVLRVGDREGRVMPAHLASGGRALLATRDPGEVRSLYDGPDSGIDVEALLRSLRRIRRQGFALNDQLTETGLTAIGCVVPGPPDSTPAAISLAMPTARYRKDRLSEWVQEVKATAAAIAADIDPATVVRSTRAEPVE</sequence>
<evidence type="ECO:0000256" key="3">
    <source>
        <dbReference type="ARBA" id="ARBA00023163"/>
    </source>
</evidence>
<dbReference type="GO" id="GO:0003700">
    <property type="term" value="F:DNA-binding transcription factor activity"/>
    <property type="evidence" value="ECO:0007669"/>
    <property type="project" value="TreeGrafter"/>
</dbReference>
<dbReference type="InterPro" id="IPR036390">
    <property type="entry name" value="WH_DNA-bd_sf"/>
</dbReference>
<accession>A0A1Y2N6Q5</accession>
<dbReference type="AlphaFoldDB" id="A0A1Y2N6Q5"/>
<evidence type="ECO:0000256" key="2">
    <source>
        <dbReference type="ARBA" id="ARBA00023125"/>
    </source>
</evidence>
<dbReference type="SUPFAM" id="SSF55781">
    <property type="entry name" value="GAF domain-like"/>
    <property type="match status" value="1"/>
</dbReference>
<dbReference type="GO" id="GO:0045892">
    <property type="term" value="P:negative regulation of DNA-templated transcription"/>
    <property type="evidence" value="ECO:0007669"/>
    <property type="project" value="TreeGrafter"/>
</dbReference>
<dbReference type="PANTHER" id="PTHR30136">
    <property type="entry name" value="HELIX-TURN-HELIX TRANSCRIPTIONAL REGULATOR, ICLR FAMILY"/>
    <property type="match status" value="1"/>
</dbReference>
<dbReference type="Proteomes" id="UP000194360">
    <property type="component" value="Unassembled WGS sequence"/>
</dbReference>
<reference evidence="6 7" key="1">
    <citation type="submission" date="2016-09" db="EMBL/GenBank/DDBJ databases">
        <title>Pseudonocardia autotrophica DSM535, a candidate organism with high potential of specific P450 cytochromes.</title>
        <authorList>
            <person name="Grumaz C."/>
            <person name="Vainshtein Y."/>
            <person name="Kirstahler P."/>
            <person name="Sohn K."/>
        </authorList>
    </citation>
    <scope>NUCLEOTIDE SEQUENCE [LARGE SCALE GENOMIC DNA]</scope>
    <source>
        <strain evidence="6 7">DSM 535</strain>
    </source>
</reference>
<dbReference type="PANTHER" id="PTHR30136:SF24">
    <property type="entry name" value="HTH-TYPE TRANSCRIPTIONAL REPRESSOR ALLR"/>
    <property type="match status" value="1"/>
</dbReference>
<dbReference type="SUPFAM" id="SSF46785">
    <property type="entry name" value="Winged helix' DNA-binding domain"/>
    <property type="match status" value="1"/>
</dbReference>
<gene>
    <name evidence="6" type="primary">kdgR_1</name>
    <name evidence="6" type="ORF">BG845_01028</name>
</gene>
<keyword evidence="2" id="KW-0238">DNA-binding</keyword>
<dbReference type="GO" id="GO:0003677">
    <property type="term" value="F:DNA binding"/>
    <property type="evidence" value="ECO:0007669"/>
    <property type="project" value="UniProtKB-KW"/>
</dbReference>
<dbReference type="EMBL" id="MIGB01000004">
    <property type="protein sequence ID" value="OSY42787.1"/>
    <property type="molecule type" value="Genomic_DNA"/>
</dbReference>
<dbReference type="Gene3D" id="3.30.450.40">
    <property type="match status" value="1"/>
</dbReference>
<organism evidence="6 7">
    <name type="scientific">Pseudonocardia autotrophica</name>
    <name type="common">Amycolata autotrophica</name>
    <name type="synonym">Nocardia autotrophica</name>
    <dbReference type="NCBI Taxonomy" id="2074"/>
    <lineage>
        <taxon>Bacteria</taxon>
        <taxon>Bacillati</taxon>
        <taxon>Actinomycetota</taxon>
        <taxon>Actinomycetes</taxon>
        <taxon>Pseudonocardiales</taxon>
        <taxon>Pseudonocardiaceae</taxon>
        <taxon>Pseudonocardia</taxon>
    </lineage>
</organism>
<evidence type="ECO:0000256" key="1">
    <source>
        <dbReference type="ARBA" id="ARBA00023015"/>
    </source>
</evidence>
<feature type="domain" description="HTH iclR-type" evidence="4">
    <location>
        <begin position="9"/>
        <end position="69"/>
    </location>
</feature>
<protein>
    <submittedName>
        <fullName evidence="6">Transcriptional regulator KdgR</fullName>
    </submittedName>
</protein>
<keyword evidence="1" id="KW-0805">Transcription regulation</keyword>
<dbReference type="Gene3D" id="1.10.10.10">
    <property type="entry name" value="Winged helix-like DNA-binding domain superfamily/Winged helix DNA-binding domain"/>
    <property type="match status" value="1"/>
</dbReference>
<keyword evidence="7" id="KW-1185">Reference proteome</keyword>
<dbReference type="PROSITE" id="PS51078">
    <property type="entry name" value="ICLR_ED"/>
    <property type="match status" value="1"/>
</dbReference>
<feature type="domain" description="IclR-ED" evidence="5">
    <location>
        <begin position="69"/>
        <end position="245"/>
    </location>
</feature>
<dbReference type="InterPro" id="IPR005471">
    <property type="entry name" value="Tscrpt_reg_IclR_N"/>
</dbReference>
<name>A0A1Y2N6Q5_PSEAH</name>